<evidence type="ECO:0000256" key="1">
    <source>
        <dbReference type="SAM" id="MobiDB-lite"/>
    </source>
</evidence>
<name>A0A699YQD9_HAELA</name>
<dbReference type="AlphaFoldDB" id="A0A699YQD9"/>
<feature type="compositionally biased region" description="Polar residues" evidence="1">
    <location>
        <begin position="93"/>
        <end position="111"/>
    </location>
</feature>
<sequence length="497" mass="52917">MARQSDAVKARELAAARWDRDKLAAFITLCDVLILAAMTELARTALAVAVHELFLPRRLGFFIITGHVRSIKPAGQQSRGANLASDTKEPWRGTTTFLGPDPSQGSASLPTAFNPRALSPLRPATDAPTLSSLHPLQNSSPDSPITPAAASAATPTLSSSALVDHLQGPTAPVVFSPSLAELNSAVQDLSLEVMAVVAQVLTGLGSHPDLRGTLKDVLGNTYASLALTGGLGHASAKEAPQTHADASSMPTTSTFARGSGVNAHDVMGGDVGVRSGSAAGPGFHAGAPSGPGSVLAMSTVANAGGGRPAAVLEQLRRILGTRPLFSAMQDRLQRQYATVLRHVNLMPYVGHEAQWQLVSAHHQAGLTAGNRRPDQLHADLQVVKTWMEDIAQHRTTSVFGMLHFDLAATRSALLPLVVDCYKGLMAGLAAQMTTIIKDLLTRLARYIDRLRNRPSELPDFVAFMELCWAHLEPSSVKRQRVTDQQEHLRKLYTVLMA</sequence>
<accession>A0A699YQD9</accession>
<keyword evidence="3" id="KW-1185">Reference proteome</keyword>
<comment type="caution">
    <text evidence="2">The sequence shown here is derived from an EMBL/GenBank/DDBJ whole genome shotgun (WGS) entry which is preliminary data.</text>
</comment>
<feature type="compositionally biased region" description="Low complexity" evidence="1">
    <location>
        <begin position="139"/>
        <end position="152"/>
    </location>
</feature>
<evidence type="ECO:0000313" key="2">
    <source>
        <dbReference type="EMBL" id="GFH08369.1"/>
    </source>
</evidence>
<evidence type="ECO:0000313" key="3">
    <source>
        <dbReference type="Proteomes" id="UP000485058"/>
    </source>
</evidence>
<dbReference type="EMBL" id="BLLF01000156">
    <property type="protein sequence ID" value="GFH08369.1"/>
    <property type="molecule type" value="Genomic_DNA"/>
</dbReference>
<feature type="non-terminal residue" evidence="2">
    <location>
        <position position="1"/>
    </location>
</feature>
<proteinExistence type="predicted"/>
<protein>
    <submittedName>
        <fullName evidence="2">Uncharacterized protein</fullName>
    </submittedName>
</protein>
<gene>
    <name evidence="2" type="ORF">HaLaN_03316</name>
</gene>
<organism evidence="2 3">
    <name type="scientific">Haematococcus lacustris</name>
    <name type="common">Green alga</name>
    <name type="synonym">Haematococcus pluvialis</name>
    <dbReference type="NCBI Taxonomy" id="44745"/>
    <lineage>
        <taxon>Eukaryota</taxon>
        <taxon>Viridiplantae</taxon>
        <taxon>Chlorophyta</taxon>
        <taxon>core chlorophytes</taxon>
        <taxon>Chlorophyceae</taxon>
        <taxon>CS clade</taxon>
        <taxon>Chlamydomonadales</taxon>
        <taxon>Haematococcaceae</taxon>
        <taxon>Haematococcus</taxon>
    </lineage>
</organism>
<reference evidence="2 3" key="1">
    <citation type="submission" date="2020-02" db="EMBL/GenBank/DDBJ databases">
        <title>Draft genome sequence of Haematococcus lacustris strain NIES-144.</title>
        <authorList>
            <person name="Morimoto D."/>
            <person name="Nakagawa S."/>
            <person name="Yoshida T."/>
            <person name="Sawayama S."/>
        </authorList>
    </citation>
    <scope>NUCLEOTIDE SEQUENCE [LARGE SCALE GENOMIC DNA]</scope>
    <source>
        <strain evidence="2 3">NIES-144</strain>
    </source>
</reference>
<feature type="compositionally biased region" description="Polar residues" evidence="1">
    <location>
        <begin position="128"/>
        <end position="138"/>
    </location>
</feature>
<feature type="non-terminal residue" evidence="2">
    <location>
        <position position="497"/>
    </location>
</feature>
<dbReference type="Proteomes" id="UP000485058">
    <property type="component" value="Unassembled WGS sequence"/>
</dbReference>
<feature type="region of interest" description="Disordered" evidence="1">
    <location>
        <begin position="75"/>
        <end position="152"/>
    </location>
</feature>